<feature type="transmembrane region" description="Helical" evidence="10">
    <location>
        <begin position="363"/>
        <end position="382"/>
    </location>
</feature>
<organism evidence="12">
    <name type="scientific">Singulisphaera sp. Ch08</name>
    <dbReference type="NCBI Taxonomy" id="3120278"/>
    <lineage>
        <taxon>Bacteria</taxon>
        <taxon>Pseudomonadati</taxon>
        <taxon>Planctomycetota</taxon>
        <taxon>Planctomycetia</taxon>
        <taxon>Isosphaerales</taxon>
        <taxon>Isosphaeraceae</taxon>
        <taxon>Singulisphaera</taxon>
    </lineage>
</organism>
<dbReference type="EMBL" id="CP155447">
    <property type="protein sequence ID" value="XBH05119.1"/>
    <property type="molecule type" value="Genomic_DNA"/>
</dbReference>
<dbReference type="Gene3D" id="1.20.1530.20">
    <property type="match status" value="1"/>
</dbReference>
<feature type="transmembrane region" description="Helical" evidence="10">
    <location>
        <begin position="219"/>
        <end position="238"/>
    </location>
</feature>
<comment type="subcellular location">
    <subcellularLocation>
        <location evidence="1">Membrane</location>
        <topology evidence="1">Multi-pass membrane protein</topology>
    </subcellularLocation>
</comment>
<feature type="domain" description="Cation/H+ exchanger transmembrane" evidence="11">
    <location>
        <begin position="19"/>
        <end position="383"/>
    </location>
</feature>
<evidence type="ECO:0000256" key="8">
    <source>
        <dbReference type="ARBA" id="ARBA00023136"/>
    </source>
</evidence>
<evidence type="ECO:0000256" key="4">
    <source>
        <dbReference type="ARBA" id="ARBA00022692"/>
    </source>
</evidence>
<proteinExistence type="predicted"/>
<dbReference type="GO" id="GO:0006814">
    <property type="term" value="P:sodium ion transport"/>
    <property type="evidence" value="ECO:0007669"/>
    <property type="project" value="UniProtKB-KW"/>
</dbReference>
<feature type="transmembrane region" description="Helical" evidence="10">
    <location>
        <begin position="186"/>
        <end position="207"/>
    </location>
</feature>
<dbReference type="GO" id="GO:1902600">
    <property type="term" value="P:proton transmembrane transport"/>
    <property type="evidence" value="ECO:0007669"/>
    <property type="project" value="InterPro"/>
</dbReference>
<evidence type="ECO:0000256" key="10">
    <source>
        <dbReference type="SAM" id="Phobius"/>
    </source>
</evidence>
<dbReference type="InterPro" id="IPR038770">
    <property type="entry name" value="Na+/solute_symporter_sf"/>
</dbReference>
<sequence>MDHLNVPQFLGLLVVMLGTARLCGALAKAIGQPTVLGELVAGVLLGSSVLGLVDPKVDVIHLLAELGVILLLFAIGLETDLRMLVKVGGSSAAVATVGVALPFALGYAVCRILGLPNLVALVAGASLTATSVGITARVLSDLGRLQEPESQIILGAAVIDDVIGLVILTVIAALTQGEAVTPQSVAKITGVAFGFLIGTLLLGSLIVPRLVRLVGKIDLPGTTTILALILAFGLAWLADRAGSAVIIGAFAAGLLLAKTPQAHEIEHGVTELGNFFVPLFFVSVGAAVDIRVFNPIDPGSHSTLLVGGLLILVAVVGKFAAGYAAPWFKGKKSVIGVGMIPRGEVGLIFAQMGLTSGVFDAKLFSAVTLMVMATTFLAPPLLRALFPPRDANWIPPKPDGIEELVTGQ</sequence>
<feature type="transmembrane region" description="Helical" evidence="10">
    <location>
        <begin position="59"/>
        <end position="77"/>
    </location>
</feature>
<evidence type="ECO:0000256" key="1">
    <source>
        <dbReference type="ARBA" id="ARBA00004141"/>
    </source>
</evidence>
<evidence type="ECO:0000313" key="12">
    <source>
        <dbReference type="EMBL" id="XBH05119.1"/>
    </source>
</evidence>
<gene>
    <name evidence="12" type="ORF">V5E97_03615</name>
</gene>
<feature type="transmembrane region" description="Helical" evidence="10">
    <location>
        <begin position="89"/>
        <end position="109"/>
    </location>
</feature>
<evidence type="ECO:0000256" key="5">
    <source>
        <dbReference type="ARBA" id="ARBA00022989"/>
    </source>
</evidence>
<dbReference type="PANTHER" id="PTHR43562">
    <property type="entry name" value="NAPA-TYPE SODIUM/HYDROGEN ANTIPORTER"/>
    <property type="match status" value="1"/>
</dbReference>
<evidence type="ECO:0000259" key="11">
    <source>
        <dbReference type="Pfam" id="PF00999"/>
    </source>
</evidence>
<feature type="transmembrane region" description="Helical" evidence="10">
    <location>
        <begin position="115"/>
        <end position="140"/>
    </location>
</feature>
<feature type="transmembrane region" description="Helical" evidence="10">
    <location>
        <begin position="333"/>
        <end position="351"/>
    </location>
</feature>
<dbReference type="InterPro" id="IPR006153">
    <property type="entry name" value="Cation/H_exchanger_TM"/>
</dbReference>
<keyword evidence="3" id="KW-0050">Antiport</keyword>
<name>A0AAU7CIA4_9BACT</name>
<keyword evidence="9" id="KW-0739">Sodium transport</keyword>
<reference evidence="12" key="1">
    <citation type="submission" date="2024-05" db="EMBL/GenBank/DDBJ databases">
        <title>Planctomycetes of the genus Singulisphaera possess chitinolytic capabilities.</title>
        <authorList>
            <person name="Ivanova A."/>
        </authorList>
    </citation>
    <scope>NUCLEOTIDE SEQUENCE</scope>
    <source>
        <strain evidence="12">Ch08T</strain>
    </source>
</reference>
<dbReference type="RefSeq" id="WP_406697919.1">
    <property type="nucleotide sequence ID" value="NZ_CP155447.1"/>
</dbReference>
<feature type="transmembrane region" description="Helical" evidence="10">
    <location>
        <begin position="35"/>
        <end position="53"/>
    </location>
</feature>
<dbReference type="GO" id="GO:0015297">
    <property type="term" value="F:antiporter activity"/>
    <property type="evidence" value="ECO:0007669"/>
    <property type="project" value="UniProtKB-KW"/>
</dbReference>
<feature type="transmembrane region" description="Helical" evidence="10">
    <location>
        <begin position="272"/>
        <end position="293"/>
    </location>
</feature>
<keyword evidence="2" id="KW-0813">Transport</keyword>
<keyword evidence="5 10" id="KW-1133">Transmembrane helix</keyword>
<protein>
    <submittedName>
        <fullName evidence="12">Cation:proton antiporter</fullName>
    </submittedName>
</protein>
<keyword evidence="4 10" id="KW-0812">Transmembrane</keyword>
<keyword evidence="8 10" id="KW-0472">Membrane</keyword>
<evidence type="ECO:0000256" key="3">
    <source>
        <dbReference type="ARBA" id="ARBA00022449"/>
    </source>
</evidence>
<feature type="transmembrane region" description="Helical" evidence="10">
    <location>
        <begin position="152"/>
        <end position="174"/>
    </location>
</feature>
<dbReference type="PANTHER" id="PTHR43562:SF3">
    <property type="entry name" value="SODIUM ION_PROTON EXCHANGER (EUROFUNG)"/>
    <property type="match status" value="1"/>
</dbReference>
<accession>A0AAU7CIA4</accession>
<keyword evidence="7" id="KW-0406">Ion transport</keyword>
<evidence type="ECO:0000256" key="7">
    <source>
        <dbReference type="ARBA" id="ARBA00023065"/>
    </source>
</evidence>
<evidence type="ECO:0000256" key="9">
    <source>
        <dbReference type="ARBA" id="ARBA00023201"/>
    </source>
</evidence>
<dbReference type="Pfam" id="PF00999">
    <property type="entry name" value="Na_H_Exchanger"/>
    <property type="match status" value="1"/>
</dbReference>
<dbReference type="GO" id="GO:0016020">
    <property type="term" value="C:membrane"/>
    <property type="evidence" value="ECO:0007669"/>
    <property type="project" value="UniProtKB-SubCell"/>
</dbReference>
<feature type="transmembrane region" description="Helical" evidence="10">
    <location>
        <begin position="299"/>
        <end position="321"/>
    </location>
</feature>
<keyword evidence="6" id="KW-0915">Sodium</keyword>
<evidence type="ECO:0000256" key="6">
    <source>
        <dbReference type="ARBA" id="ARBA00023053"/>
    </source>
</evidence>
<dbReference type="AlphaFoldDB" id="A0AAU7CIA4"/>
<evidence type="ECO:0000256" key="2">
    <source>
        <dbReference type="ARBA" id="ARBA00022448"/>
    </source>
</evidence>